<evidence type="ECO:0008006" key="5">
    <source>
        <dbReference type="Google" id="ProtNLM"/>
    </source>
</evidence>
<protein>
    <recommendedName>
        <fullName evidence="5">Auto-transporter adhesin head GIN domain-containing protein</fullName>
    </recommendedName>
</protein>
<evidence type="ECO:0000313" key="3">
    <source>
        <dbReference type="EMBL" id="GAN54813.1"/>
    </source>
</evidence>
<feature type="chain" id="PRO_5002308039" description="Auto-transporter adhesin head GIN domain-containing protein" evidence="2">
    <location>
        <begin position="24"/>
        <end position="274"/>
    </location>
</feature>
<reference evidence="3 4" key="1">
    <citation type="submission" date="2012-10" db="EMBL/GenBank/DDBJ databases">
        <title>Genome sequencing of Tanticharoenia sakaeratensis NBRC 103193.</title>
        <authorList>
            <person name="Azuma Y."/>
            <person name="Hadano H."/>
            <person name="Hirakawa H."/>
            <person name="Matsushita K."/>
        </authorList>
    </citation>
    <scope>NUCLEOTIDE SEQUENCE [LARGE SCALE GENOMIC DNA]</scope>
    <source>
        <strain evidence="3 4">NBRC 103193</strain>
    </source>
</reference>
<proteinExistence type="predicted"/>
<keyword evidence="4" id="KW-1185">Reference proteome</keyword>
<gene>
    <name evidence="3" type="ORF">Tasa_031_031</name>
</gene>
<feature type="region of interest" description="Disordered" evidence="1">
    <location>
        <begin position="249"/>
        <end position="274"/>
    </location>
</feature>
<feature type="signal peptide" evidence="2">
    <location>
        <begin position="1"/>
        <end position="23"/>
    </location>
</feature>
<name>A0A0D6MNG6_9PROT</name>
<keyword evidence="2" id="KW-0732">Signal</keyword>
<feature type="compositionally biased region" description="Pro residues" evidence="1">
    <location>
        <begin position="257"/>
        <end position="274"/>
    </location>
</feature>
<evidence type="ECO:0000256" key="1">
    <source>
        <dbReference type="SAM" id="MobiDB-lite"/>
    </source>
</evidence>
<evidence type="ECO:0000313" key="4">
    <source>
        <dbReference type="Proteomes" id="UP000032679"/>
    </source>
</evidence>
<dbReference type="RefSeq" id="WP_048849441.1">
    <property type="nucleotide sequence ID" value="NZ_BALE01000031.1"/>
</dbReference>
<dbReference type="EMBL" id="BALE01000031">
    <property type="protein sequence ID" value="GAN54813.1"/>
    <property type="molecule type" value="Genomic_DNA"/>
</dbReference>
<accession>A0A0D6MNG6</accession>
<dbReference type="AlphaFoldDB" id="A0A0D6MNG6"/>
<dbReference type="STRING" id="1231623.Tasa_031_031"/>
<evidence type="ECO:0000256" key="2">
    <source>
        <dbReference type="SAM" id="SignalP"/>
    </source>
</evidence>
<comment type="caution">
    <text evidence="3">The sequence shown here is derived from an EMBL/GenBank/DDBJ whole genome shotgun (WGS) entry which is preliminary data.</text>
</comment>
<sequence length="274" mass="27768">MTRIAPVTFAALAMVLSGRAAQAHVDGTTSTRSVRLDTPCIAAVHVRLDPSVGSGSRYSFDGSAVQTQVDHDTTTLSIPACGAQSLTVRMSPQGGLSIAPSRSTVYDVAGKLGALSASMSGGSLDVEDVQAVHLGLSGTVRVRIGSVGSALQVSASDNAVLSIEHAHANAVSGQFLGHAQANFADGKLDAVNLVTAQHASVTVLGEAQVATLTAHGDSVINVEAVTGALLRHGDGGVRVSHYNGMIIDRRDAGLPMPGAPQPPSPPVPPPGEQP</sequence>
<organism evidence="3 4">
    <name type="scientific">Tanticharoenia sakaeratensis NBRC 103193</name>
    <dbReference type="NCBI Taxonomy" id="1231623"/>
    <lineage>
        <taxon>Bacteria</taxon>
        <taxon>Pseudomonadati</taxon>
        <taxon>Pseudomonadota</taxon>
        <taxon>Alphaproteobacteria</taxon>
        <taxon>Acetobacterales</taxon>
        <taxon>Acetobacteraceae</taxon>
        <taxon>Tanticharoenia</taxon>
    </lineage>
</organism>
<dbReference type="Proteomes" id="UP000032679">
    <property type="component" value="Unassembled WGS sequence"/>
</dbReference>